<dbReference type="AlphaFoldDB" id="A0A0N8VZA7"/>
<dbReference type="InterPro" id="IPR033729">
    <property type="entry name" value="SerRS_core"/>
</dbReference>
<dbReference type="GO" id="GO:0005524">
    <property type="term" value="F:ATP binding"/>
    <property type="evidence" value="ECO:0007669"/>
    <property type="project" value="UniProtKB-UniRule"/>
</dbReference>
<dbReference type="GO" id="GO:0004828">
    <property type="term" value="F:serine-tRNA ligase activity"/>
    <property type="evidence" value="ECO:0007669"/>
    <property type="project" value="UniProtKB-UniRule"/>
</dbReference>
<dbReference type="SUPFAM" id="SSF55681">
    <property type="entry name" value="Class II aaRS and biotin synthetases"/>
    <property type="match status" value="1"/>
</dbReference>
<comment type="subunit">
    <text evidence="7">Homodimer. The tRNA molecule binds across the dimer.</text>
</comment>
<gene>
    <name evidence="7 12" type="primary">serS</name>
    <name evidence="12" type="ORF">Cocul_02345</name>
</gene>
<dbReference type="NCBIfam" id="TIGR00414">
    <property type="entry name" value="serS"/>
    <property type="match status" value="1"/>
</dbReference>
<evidence type="ECO:0000313" key="13">
    <source>
        <dbReference type="Proteomes" id="UP000050517"/>
    </source>
</evidence>
<dbReference type="STRING" id="1544416.Cocul_02345"/>
<reference evidence="12 13" key="1">
    <citation type="submission" date="2015-10" db="EMBL/GenBank/DDBJ databases">
        <title>Corynebacteirum lowii and Corynebacterium oculi species nova, derived from human clinical disease and and emended description of Corynebacterium mastiditis.</title>
        <authorList>
            <person name="Bernard K."/>
            <person name="Pacheco A.L."/>
            <person name="Mcdougall C."/>
            <person name="Burtx T."/>
            <person name="Weibe D."/>
            <person name="Tyler S."/>
            <person name="Olson A.B."/>
            <person name="Cnockaert M."/>
            <person name="Eguchi H."/>
            <person name="Kuwahara T."/>
            <person name="Nakayama-Imaohji H."/>
            <person name="Boudewijins M."/>
            <person name="Van Hoecke F."/>
            <person name="Bernier A.-M."/>
            <person name="Vandamme P."/>
        </authorList>
    </citation>
    <scope>NUCLEOTIDE SEQUENCE [LARGE SCALE GENOMIC DNA]</scope>
    <source>
        <strain evidence="12 13">NML 130210</strain>
    </source>
</reference>
<feature type="binding site" evidence="8">
    <location>
        <position position="257"/>
    </location>
    <ligand>
        <name>L-serine</name>
        <dbReference type="ChEBI" id="CHEBI:33384"/>
    </ligand>
</feature>
<dbReference type="OrthoDB" id="9804647at2"/>
<feature type="binding site" evidence="9">
    <location>
        <begin position="273"/>
        <end position="276"/>
    </location>
    <ligand>
        <name>ATP</name>
        <dbReference type="ChEBI" id="CHEBI:30616"/>
    </ligand>
</feature>
<comment type="caution">
    <text evidence="12">The sequence shown here is derived from an EMBL/GenBank/DDBJ whole genome shotgun (WGS) entry which is preliminary data.</text>
</comment>
<keyword evidence="13" id="KW-1185">Reference proteome</keyword>
<dbReference type="PATRIC" id="fig|1544416.3.peg.2350"/>
<dbReference type="InterPro" id="IPR006195">
    <property type="entry name" value="aa-tRNA-synth_II"/>
</dbReference>
<feature type="binding site" evidence="7">
    <location>
        <begin position="226"/>
        <end position="228"/>
    </location>
    <ligand>
        <name>L-serine</name>
        <dbReference type="ChEBI" id="CHEBI:33384"/>
    </ligand>
</feature>
<accession>A0A0N8VZA7</accession>
<dbReference type="InterPro" id="IPR042103">
    <property type="entry name" value="SerRS_1_N_sf"/>
</dbReference>
<dbReference type="PANTHER" id="PTHR11778">
    <property type="entry name" value="SERYL-TRNA SYNTHETASE"/>
    <property type="match status" value="1"/>
</dbReference>
<dbReference type="RefSeq" id="WP_055123381.1">
    <property type="nucleotide sequence ID" value="NZ_LKST01000004.1"/>
</dbReference>
<dbReference type="GO" id="GO:0005737">
    <property type="term" value="C:cytoplasm"/>
    <property type="evidence" value="ECO:0007669"/>
    <property type="project" value="UniProtKB-SubCell"/>
</dbReference>
<comment type="domain">
    <text evidence="7">Consists of two distinct domains, a catalytic core and a N-terminal extension that is involved in tRNA binding.</text>
</comment>
<evidence type="ECO:0000259" key="11">
    <source>
        <dbReference type="PROSITE" id="PS50862"/>
    </source>
</evidence>
<comment type="similarity">
    <text evidence="7">Belongs to the class-II aminoacyl-tRNA synthetase family. Type-1 seryl-tRNA synthetase subfamily.</text>
</comment>
<dbReference type="Pfam" id="PF00587">
    <property type="entry name" value="tRNA-synt_2b"/>
    <property type="match status" value="1"/>
</dbReference>
<evidence type="ECO:0000256" key="9">
    <source>
        <dbReference type="PIRSR" id="PIRSR001529-2"/>
    </source>
</evidence>
<feature type="binding site" evidence="7">
    <location>
        <position position="273"/>
    </location>
    <ligand>
        <name>ATP</name>
        <dbReference type="ChEBI" id="CHEBI:30616"/>
    </ligand>
</feature>
<feature type="binding site" evidence="7 8">
    <location>
        <position position="280"/>
    </location>
    <ligand>
        <name>L-serine</name>
        <dbReference type="ChEBI" id="CHEBI:33384"/>
    </ligand>
</feature>
<dbReference type="InterPro" id="IPR002314">
    <property type="entry name" value="aa-tRNA-synt_IIb"/>
</dbReference>
<evidence type="ECO:0000256" key="2">
    <source>
        <dbReference type="ARBA" id="ARBA00022598"/>
    </source>
</evidence>
<keyword evidence="4 7" id="KW-0067">ATP-binding</keyword>
<dbReference type="InterPro" id="IPR015866">
    <property type="entry name" value="Ser-tRNA-synth_1_N"/>
</dbReference>
<dbReference type="EC" id="6.1.1.11" evidence="7"/>
<dbReference type="InterPro" id="IPR002317">
    <property type="entry name" value="Ser-tRNA-ligase_type_1"/>
</dbReference>
<comment type="catalytic activity">
    <reaction evidence="7">
        <text>tRNA(Ser) + L-serine + ATP = L-seryl-tRNA(Ser) + AMP + diphosphate + H(+)</text>
        <dbReference type="Rhea" id="RHEA:12292"/>
        <dbReference type="Rhea" id="RHEA-COMP:9669"/>
        <dbReference type="Rhea" id="RHEA-COMP:9703"/>
        <dbReference type="ChEBI" id="CHEBI:15378"/>
        <dbReference type="ChEBI" id="CHEBI:30616"/>
        <dbReference type="ChEBI" id="CHEBI:33019"/>
        <dbReference type="ChEBI" id="CHEBI:33384"/>
        <dbReference type="ChEBI" id="CHEBI:78442"/>
        <dbReference type="ChEBI" id="CHEBI:78533"/>
        <dbReference type="ChEBI" id="CHEBI:456215"/>
        <dbReference type="EC" id="6.1.1.11"/>
    </reaction>
</comment>
<evidence type="ECO:0000256" key="3">
    <source>
        <dbReference type="ARBA" id="ARBA00022741"/>
    </source>
</evidence>
<evidence type="ECO:0000313" key="12">
    <source>
        <dbReference type="EMBL" id="KQB83370.1"/>
    </source>
</evidence>
<feature type="region of interest" description="Disordered" evidence="10">
    <location>
        <begin position="53"/>
        <end position="73"/>
    </location>
</feature>
<keyword evidence="5 7" id="KW-0648">Protein biosynthesis</keyword>
<feature type="binding site" evidence="7 9">
    <location>
        <begin position="344"/>
        <end position="347"/>
    </location>
    <ligand>
        <name>ATP</name>
        <dbReference type="ChEBI" id="CHEBI:30616"/>
    </ligand>
</feature>
<comment type="function">
    <text evidence="7">Catalyzes the attachment of serine to tRNA(Ser). Is also able to aminoacylate tRNA(Sec) with serine, to form the misacylated tRNA L-seryl-tRNA(Sec), which will be further converted into selenocysteinyl-tRNA(Sec).</text>
</comment>
<keyword evidence="2 7" id="KW-0436">Ligase</keyword>
<dbReference type="SUPFAM" id="SSF46589">
    <property type="entry name" value="tRNA-binding arm"/>
    <property type="match status" value="1"/>
</dbReference>
<dbReference type="UniPathway" id="UPA00906">
    <property type="reaction ID" value="UER00895"/>
</dbReference>
<keyword evidence="3 7" id="KW-0547">Nucleotide-binding</keyword>
<dbReference type="Gene3D" id="3.30.930.10">
    <property type="entry name" value="Bira Bifunctional Protein, Domain 2"/>
    <property type="match status" value="1"/>
</dbReference>
<sequence>MIDLKFLRDNPDAVRASQTTRGEDPALVDSLLAADEARRQAIQRADELRSEQKAFGKKIGQASPEERPALLAGSNELKERVKAAEEEQKSAEERVLELQMKLGNVVEGAPAGGEDDYVVLEHVGQPREFDFEPKDHLDLGESLGLIDMKRGTKVSGSRFYYLTGDGALLQLGMLILAAQKARDAGFQVMIPPVLVRPEIMNGTGFLGAHAEEIYYLERDDLYLVGTSEVALAGYHSEEIIDLSQGPIKYAGWSSCFRREAGSYGKDTRGILRVHQFDKLEMFVYCKPEEAAAQHQVLLGMEREMLSAVEVPYRIIDVAGGDLGSSAARKFDTEAWVPTQQTYRELTSTSNCTTFQARRLSTRYRDETGKPQVAATLNGTLATTRWLVAILENNQQADGSVVVPEALRPFVGKEVLEPR</sequence>
<feature type="binding site" evidence="8">
    <location>
        <position position="377"/>
    </location>
    <ligand>
        <name>L-serine</name>
        <dbReference type="ChEBI" id="CHEBI:33384"/>
    </ligand>
</feature>
<evidence type="ECO:0000256" key="1">
    <source>
        <dbReference type="ARBA" id="ARBA00022490"/>
    </source>
</evidence>
<comment type="catalytic activity">
    <reaction evidence="7">
        <text>tRNA(Sec) + L-serine + ATP = L-seryl-tRNA(Sec) + AMP + diphosphate + H(+)</text>
        <dbReference type="Rhea" id="RHEA:42580"/>
        <dbReference type="Rhea" id="RHEA-COMP:9742"/>
        <dbReference type="Rhea" id="RHEA-COMP:10128"/>
        <dbReference type="ChEBI" id="CHEBI:15378"/>
        <dbReference type="ChEBI" id="CHEBI:30616"/>
        <dbReference type="ChEBI" id="CHEBI:33019"/>
        <dbReference type="ChEBI" id="CHEBI:33384"/>
        <dbReference type="ChEBI" id="CHEBI:78442"/>
        <dbReference type="ChEBI" id="CHEBI:78533"/>
        <dbReference type="ChEBI" id="CHEBI:456215"/>
        <dbReference type="EC" id="6.1.1.11"/>
    </reaction>
</comment>
<dbReference type="EMBL" id="LKST01000004">
    <property type="protein sequence ID" value="KQB83370.1"/>
    <property type="molecule type" value="Genomic_DNA"/>
</dbReference>
<feature type="binding site" evidence="7">
    <location>
        <position position="379"/>
    </location>
    <ligand>
        <name>L-serine</name>
        <dbReference type="ChEBI" id="CHEBI:33384"/>
    </ligand>
</feature>
<evidence type="ECO:0000256" key="8">
    <source>
        <dbReference type="PIRSR" id="PIRSR001529-1"/>
    </source>
</evidence>
<dbReference type="InterPro" id="IPR045864">
    <property type="entry name" value="aa-tRNA-synth_II/BPL/LPL"/>
</dbReference>
<dbReference type="PIRSF" id="PIRSF001529">
    <property type="entry name" value="Ser-tRNA-synth_IIa"/>
    <property type="match status" value="1"/>
</dbReference>
<organism evidence="12 13">
    <name type="scientific">Corynebacterium oculi</name>
    <dbReference type="NCBI Taxonomy" id="1544416"/>
    <lineage>
        <taxon>Bacteria</taxon>
        <taxon>Bacillati</taxon>
        <taxon>Actinomycetota</taxon>
        <taxon>Actinomycetes</taxon>
        <taxon>Mycobacteriales</taxon>
        <taxon>Corynebacteriaceae</taxon>
        <taxon>Corynebacterium</taxon>
    </lineage>
</organism>
<dbReference type="PROSITE" id="PS50862">
    <property type="entry name" value="AA_TRNA_LIGASE_II"/>
    <property type="match status" value="1"/>
</dbReference>
<dbReference type="PRINTS" id="PR00981">
    <property type="entry name" value="TRNASYNTHSER"/>
</dbReference>
<feature type="site" description="Important for serine binding" evidence="8">
    <location>
        <position position="379"/>
    </location>
</feature>
<dbReference type="Pfam" id="PF02403">
    <property type="entry name" value="Seryl_tRNA_N"/>
    <property type="match status" value="1"/>
</dbReference>
<dbReference type="GO" id="GO:0016260">
    <property type="term" value="P:selenocysteine biosynthetic process"/>
    <property type="evidence" value="ECO:0007669"/>
    <property type="project" value="UniProtKB-UniRule"/>
</dbReference>
<evidence type="ECO:0000256" key="6">
    <source>
        <dbReference type="ARBA" id="ARBA00023146"/>
    </source>
</evidence>
<comment type="subcellular location">
    <subcellularLocation>
        <location evidence="7">Cytoplasm</location>
    </subcellularLocation>
</comment>
<proteinExistence type="inferred from homology"/>
<feature type="binding site" evidence="8">
    <location>
        <position position="226"/>
    </location>
    <ligand>
        <name>L-serine</name>
        <dbReference type="ChEBI" id="CHEBI:33384"/>
    </ligand>
</feature>
<dbReference type="Proteomes" id="UP000050517">
    <property type="component" value="Unassembled WGS sequence"/>
</dbReference>
<dbReference type="InterPro" id="IPR010978">
    <property type="entry name" value="tRNA-bd_arm"/>
</dbReference>
<keyword evidence="6 7" id="KW-0030">Aminoacyl-tRNA synthetase</keyword>
<protein>
    <recommendedName>
        <fullName evidence="7">Serine--tRNA ligase</fullName>
        <ecNumber evidence="7">6.1.1.11</ecNumber>
    </recommendedName>
    <alternativeName>
        <fullName evidence="7">Seryl-tRNA synthetase</fullName>
        <shortName evidence="7">SerRS</shortName>
    </alternativeName>
    <alternativeName>
        <fullName evidence="7">Seryl-tRNA(Ser/Sec) synthetase</fullName>
    </alternativeName>
</protein>
<keyword evidence="1 7" id="KW-0963">Cytoplasm</keyword>
<evidence type="ECO:0000256" key="7">
    <source>
        <dbReference type="HAMAP-Rule" id="MF_00176"/>
    </source>
</evidence>
<dbReference type="Gene3D" id="1.10.287.40">
    <property type="entry name" value="Serine-tRNA synthetase, tRNA binding domain"/>
    <property type="match status" value="1"/>
</dbReference>
<comment type="pathway">
    <text evidence="7">Aminoacyl-tRNA biosynthesis; selenocysteinyl-tRNA(Sec) biosynthesis; L-seryl-tRNA(Sec) from L-serine and tRNA(Sec): step 1/1.</text>
</comment>
<evidence type="ECO:0000256" key="4">
    <source>
        <dbReference type="ARBA" id="ARBA00022840"/>
    </source>
</evidence>
<feature type="binding site" evidence="7 9">
    <location>
        <begin position="257"/>
        <end position="259"/>
    </location>
    <ligand>
        <name>ATP</name>
        <dbReference type="ChEBI" id="CHEBI:30616"/>
    </ligand>
</feature>
<name>A0A0N8VZA7_9CORY</name>
<evidence type="ECO:0000256" key="5">
    <source>
        <dbReference type="ARBA" id="ARBA00022917"/>
    </source>
</evidence>
<evidence type="ECO:0000256" key="10">
    <source>
        <dbReference type="SAM" id="MobiDB-lite"/>
    </source>
</evidence>
<dbReference type="CDD" id="cd00770">
    <property type="entry name" value="SerRS_core"/>
    <property type="match status" value="1"/>
</dbReference>
<dbReference type="FunFam" id="1.10.287.40:FF:000004">
    <property type="entry name" value="Serine--tRNA ligase"/>
    <property type="match status" value="1"/>
</dbReference>
<dbReference type="HAMAP" id="MF_00176">
    <property type="entry name" value="Ser_tRNA_synth_type1"/>
    <property type="match status" value="1"/>
</dbReference>
<dbReference type="GO" id="GO:0006434">
    <property type="term" value="P:seryl-tRNA aminoacylation"/>
    <property type="evidence" value="ECO:0007669"/>
    <property type="project" value="UniProtKB-UniRule"/>
</dbReference>
<feature type="domain" description="Aminoacyl-transfer RNA synthetases class-II family profile" evidence="11">
    <location>
        <begin position="135"/>
        <end position="403"/>
    </location>
</feature>